<dbReference type="InterPro" id="IPR008258">
    <property type="entry name" value="Transglycosylase_SLT_dom_1"/>
</dbReference>
<dbReference type="Gene3D" id="1.10.530.10">
    <property type="match status" value="1"/>
</dbReference>
<dbReference type="Proteomes" id="UP000225269">
    <property type="component" value="Segment"/>
</dbReference>
<dbReference type="PANTHER" id="PTHR37423">
    <property type="entry name" value="SOLUBLE LYTIC MUREIN TRANSGLYCOSYLASE-RELATED"/>
    <property type="match status" value="1"/>
</dbReference>
<gene>
    <name evidence="2" type="ORF">fHeYen301_48</name>
</gene>
<evidence type="ECO:0000313" key="2">
    <source>
        <dbReference type="EMBL" id="APU00381.1"/>
    </source>
</evidence>
<accession>A0A1L7DQI6</accession>
<dbReference type="Pfam" id="PF01464">
    <property type="entry name" value="SLT"/>
    <property type="match status" value="1"/>
</dbReference>
<dbReference type="EMBL" id="KY318515">
    <property type="protein sequence ID" value="APU00381.1"/>
    <property type="molecule type" value="Genomic_DNA"/>
</dbReference>
<evidence type="ECO:0000313" key="3">
    <source>
        <dbReference type="Proteomes" id="UP000225269"/>
    </source>
</evidence>
<reference evidence="3" key="1">
    <citation type="submission" date="2016-12" db="EMBL/GenBank/DDBJ databases">
        <title>Characterization and complete genome sequence of Yersinia bacteriophage, fHe-Yen3-01.</title>
        <authorList>
            <person name="Jun J.W."/>
            <person name="Wicklund A."/>
            <person name="Skurnik M."/>
        </authorList>
    </citation>
    <scope>NUCLEOTIDE SEQUENCE [LARGE SCALE GENOMIC DNA]</scope>
</reference>
<protein>
    <recommendedName>
        <fullName evidence="1">Transglycosylase SLT domain-containing protein</fullName>
    </recommendedName>
</protein>
<dbReference type="InterPro" id="IPR023346">
    <property type="entry name" value="Lysozyme-like_dom_sf"/>
</dbReference>
<organism evidence="2 3">
    <name type="scientific">Yersinia phage fHe-Yen3-01</name>
    <dbReference type="NCBI Taxonomy" id="1932893"/>
    <lineage>
        <taxon>Viruses</taxon>
        <taxon>Duplodnaviria</taxon>
        <taxon>Heunggongvirae</taxon>
        <taxon>Uroviricota</taxon>
        <taxon>Caudoviricetes</taxon>
        <taxon>Autographivirales</taxon>
        <taxon>Autonotataviridae</taxon>
        <taxon>Melnykvirinae</taxon>
        <taxon>Pokrovskaiavirus</taxon>
        <taxon>Pokrovskaiavirus fHeYen301</taxon>
    </lineage>
</organism>
<proteinExistence type="predicted"/>
<sequence length="1259" mass="137385">MSNNFQPDLNKPTQYDELAARTEEQYGLPKGLAKLVMMIENRNDPKDRTSSAGAEGVMQIMPANKKALGITDSTDPEQAFQGAGKLLSDALSRYNGNIGAALADYNGGPRAAERYLAGKDLHPETAQYLEYAQGYMGITKPSQFGKQVIEAGIDQATQFAPSDLNELEKTDYADFITGLDAEQEAQLKSEAEFYSLSLEDAVNQGFGDTLTSAISHVYQREDDPNFTLGDEQFKKVQEQFPQGLSKDQESRIYNSRSSADFDYNVQKTADEFEFGKRAQNQTGWDKAGMYAGVLGGSLFDPAALPAGTFGLAGRAIKGGSAFAGVSRMAVEGAAATAIISPAVQLADKGEVSSGELLQHMGMGAAFGAGLGFAGKVAGWSGKKLFDAEVEKAQVGRVDGDLDYVPNEVALGDDGLVVNFKDATAVSDGPSGEVVGVGPTAIRDAAHRWDESVSPEVAKVINRRKAYYGNQFRMKTSGLADSPNIVLANSTVKEARFVGSQWAGDASGLGKQTTRTAAVIKEQMKDMLEFEHVPALKEYFEAGMTPREKLDYAAGGAQQAQARFSREVQLERYRHREYRKSNENSSEGYKSQAPAHIQQAAKQMDTLYSQTRDMHITHQTEHANILQDSDPIGYIEQRPDYIKLNKMAPEQKKAMLDMVKDDYQSEVVSKLSKFKQEKAAWIEAAYKRAEANMEAPWVSKFLENPEQYFDVSADKLAKKLSTEMNRRASHWWENALADPEARYQNSEASLLTLAKEMAGERLQGQTVDADMIKGFADALTTKWADTSRRELNMGNSREVNGERLYLLDMFNHDVFSAAKRTISDTSGRVGLAKLGWRTEQDIADTLTALRHAGVPDREIQAAKHISDIILNRAKGLDDSPSIQAVSNITHAAMMGKLGMSVLADMPMAIGNLGVGGMMRALGGMGSKVIDGSMFVRNGRLTKIGSDLDIQTKGMMGHDNELWIPQQVDSNGMAMEMGGSLLRRTAAGSRFTNTMSGANALSKMIGTGVTREGNRLLHKTLRTGKGISEARLADVGIHKEEFTRIKAQFDKYSTKEEFGLDKWDDPLAVDMLKGAAHRFSQQSTMNRQYAGDLPQWTRDTVLGYLYSKFRAIGIKAQEKVLVRNLTLADSNTAAMMIGAIAYATFLSYARIHIDAATSKDGKKMLKERLTPLGIADQVTRFSSVMGLGSEITNLMQTMTGGGFRGGSDTPLTGAINTITAPLSAPGKIADGNWKAASQDAIKLVPGSNTYQMMMIQRLLDE</sequence>
<evidence type="ECO:0000259" key="1">
    <source>
        <dbReference type="Pfam" id="PF01464"/>
    </source>
</evidence>
<dbReference type="SUPFAM" id="SSF53955">
    <property type="entry name" value="Lysozyme-like"/>
    <property type="match status" value="1"/>
</dbReference>
<keyword evidence="3" id="KW-1185">Reference proteome</keyword>
<feature type="domain" description="Transglycosylase SLT" evidence="1">
    <location>
        <begin position="19"/>
        <end position="117"/>
    </location>
</feature>
<name>A0A1L7DQI6_9CAUD</name>
<dbReference type="CDD" id="cd00254">
    <property type="entry name" value="LT-like"/>
    <property type="match status" value="1"/>
</dbReference>
<dbReference type="PANTHER" id="PTHR37423:SF2">
    <property type="entry name" value="MEMBRANE-BOUND LYTIC MUREIN TRANSGLYCOSYLASE C"/>
    <property type="match status" value="1"/>
</dbReference>